<reference evidence="1 2" key="1">
    <citation type="submission" date="2023-03" db="EMBL/GenBank/DDBJ databases">
        <title>WGS of Gossypium arboreum.</title>
        <authorList>
            <person name="Yu D."/>
        </authorList>
    </citation>
    <scope>NUCLEOTIDE SEQUENCE [LARGE SCALE GENOMIC DNA]</scope>
    <source>
        <tissue evidence="1">Leaf</tissue>
    </source>
</reference>
<comment type="caution">
    <text evidence="1">The sequence shown here is derived from an EMBL/GenBank/DDBJ whole genome shotgun (WGS) entry which is preliminary data.</text>
</comment>
<dbReference type="EMBL" id="JARKNE010000006">
    <property type="protein sequence ID" value="KAK5826891.1"/>
    <property type="molecule type" value="Genomic_DNA"/>
</dbReference>
<gene>
    <name evidence="1" type="ORF">PVK06_021824</name>
</gene>
<sequence length="312" mass="34198">MWNSTYYDPSVADARFPLAGQNQSFCPVNEQAASHGYLPPLSLQESQADGNNRLNRAIQRKVLLAYIQYKNSAADMPVDMPVDMLISSSGLFCECGICNTVGYNAVIDTFHPDFEHVGVGSGDAGQPTYGSSEAMQPLPKRLKMENPTAPVTYNSEAGIDLLPKVLDDSTIANGMGTNMEVNTELLPYPTEDYTSAKEMNIELLPKPREDSTGPREMEEWSMEWISKLIEDSQNAKEMEESFPGPPEVAIAGYKVVETDGVGSHREEDIGFINVIDTARGHFNNALPGFSEELAAGCEEGETDARANYTKSY</sequence>
<proteinExistence type="predicted"/>
<dbReference type="Proteomes" id="UP001358586">
    <property type="component" value="Chromosome 6"/>
</dbReference>
<organism evidence="1 2">
    <name type="scientific">Gossypium arboreum</name>
    <name type="common">Tree cotton</name>
    <name type="synonym">Gossypium nanking</name>
    <dbReference type="NCBI Taxonomy" id="29729"/>
    <lineage>
        <taxon>Eukaryota</taxon>
        <taxon>Viridiplantae</taxon>
        <taxon>Streptophyta</taxon>
        <taxon>Embryophyta</taxon>
        <taxon>Tracheophyta</taxon>
        <taxon>Spermatophyta</taxon>
        <taxon>Magnoliopsida</taxon>
        <taxon>eudicotyledons</taxon>
        <taxon>Gunneridae</taxon>
        <taxon>Pentapetalae</taxon>
        <taxon>rosids</taxon>
        <taxon>malvids</taxon>
        <taxon>Malvales</taxon>
        <taxon>Malvaceae</taxon>
        <taxon>Malvoideae</taxon>
        <taxon>Gossypium</taxon>
    </lineage>
</organism>
<protein>
    <submittedName>
        <fullName evidence="1">Uncharacterized protein</fullName>
    </submittedName>
</protein>
<accession>A0ABR0PR37</accession>
<name>A0ABR0PR37_GOSAR</name>
<evidence type="ECO:0000313" key="2">
    <source>
        <dbReference type="Proteomes" id="UP001358586"/>
    </source>
</evidence>
<evidence type="ECO:0000313" key="1">
    <source>
        <dbReference type="EMBL" id="KAK5826891.1"/>
    </source>
</evidence>
<keyword evidence="2" id="KW-1185">Reference proteome</keyword>